<keyword evidence="5" id="KW-1185">Reference proteome</keyword>
<dbReference type="Proteomes" id="UP001165120">
    <property type="component" value="Unassembled WGS sequence"/>
</dbReference>
<keyword evidence="1" id="KW-0547">Nucleotide-binding</keyword>
<comment type="caution">
    <text evidence="4">The sequence shown here is derived from an EMBL/GenBank/DDBJ whole genome shotgun (WGS) entry which is preliminary data.</text>
</comment>
<dbReference type="GO" id="GO:0005634">
    <property type="term" value="C:nucleus"/>
    <property type="evidence" value="ECO:0007669"/>
    <property type="project" value="TreeGrafter"/>
</dbReference>
<dbReference type="InterPro" id="IPR013126">
    <property type="entry name" value="Hsp_70_fam"/>
</dbReference>
<dbReference type="PANTHER" id="PTHR45639">
    <property type="entry name" value="HSC70CB, ISOFORM G-RELATED"/>
    <property type="match status" value="1"/>
</dbReference>
<organism evidence="4 5">
    <name type="scientific">Candida boidinii</name>
    <name type="common">Yeast</name>
    <dbReference type="NCBI Taxonomy" id="5477"/>
    <lineage>
        <taxon>Eukaryota</taxon>
        <taxon>Fungi</taxon>
        <taxon>Dikarya</taxon>
        <taxon>Ascomycota</taxon>
        <taxon>Saccharomycotina</taxon>
        <taxon>Pichiomycetes</taxon>
        <taxon>Pichiales</taxon>
        <taxon>Pichiaceae</taxon>
        <taxon>Ogataea</taxon>
        <taxon>Ogataea/Candida clade</taxon>
    </lineage>
</organism>
<dbReference type="AlphaFoldDB" id="A0A9W6T0D1"/>
<keyword evidence="2" id="KW-0067">ATP-binding</keyword>
<name>A0A9W6T0D1_CANBO</name>
<dbReference type="PROSITE" id="PS50042">
    <property type="entry name" value="CNMP_BINDING_3"/>
    <property type="match status" value="1"/>
</dbReference>
<dbReference type="GO" id="GO:0005524">
    <property type="term" value="F:ATP binding"/>
    <property type="evidence" value="ECO:0007669"/>
    <property type="project" value="UniProtKB-KW"/>
</dbReference>
<dbReference type="PANTHER" id="PTHR45639:SF32">
    <property type="entry name" value="HEAT SHOCK PROTEIN PDR13"/>
    <property type="match status" value="1"/>
</dbReference>
<evidence type="ECO:0000259" key="3">
    <source>
        <dbReference type="PROSITE" id="PS50042"/>
    </source>
</evidence>
<dbReference type="InterPro" id="IPR043129">
    <property type="entry name" value="ATPase_NBD"/>
</dbReference>
<dbReference type="EMBL" id="BSXN01000830">
    <property type="protein sequence ID" value="GME69993.1"/>
    <property type="molecule type" value="Genomic_DNA"/>
</dbReference>
<gene>
    <name evidence="4" type="ORF">Cboi02_000268600</name>
</gene>
<dbReference type="GO" id="GO:0005829">
    <property type="term" value="C:cytosol"/>
    <property type="evidence" value="ECO:0007669"/>
    <property type="project" value="TreeGrafter"/>
</dbReference>
<proteinExistence type="predicted"/>
<feature type="domain" description="Cyclic nucleotide-binding" evidence="3">
    <location>
        <begin position="9"/>
        <end position="65"/>
    </location>
</feature>
<dbReference type="GO" id="GO:0140662">
    <property type="term" value="F:ATP-dependent protein folding chaperone"/>
    <property type="evidence" value="ECO:0007669"/>
    <property type="project" value="InterPro"/>
</dbReference>
<evidence type="ECO:0000256" key="2">
    <source>
        <dbReference type="ARBA" id="ARBA00022840"/>
    </source>
</evidence>
<sequence>MTTIGIAFGNSTSSISITRDGKVEVIANPDGDRFIPSALSYVGDDEYHGAQAVAQLVRNPRSTIVNFRDFIGLPFSKIDPTNSQASAHPIDVDGKVAYKINDETLTIEEVTKRHLKNLKLAAEDYSGQEVEACVMTVPTNFTQEQKDALTKISNEAGVKILQLINEPSAALLSHLTANDSLLEDKIFVVADFGGVRSDAAVIAVRGGILTILATAHDYELGE</sequence>
<dbReference type="Gene3D" id="3.30.420.40">
    <property type="match status" value="1"/>
</dbReference>
<protein>
    <submittedName>
        <fullName evidence="4">Unnamed protein product</fullName>
    </submittedName>
</protein>
<dbReference type="PRINTS" id="PR00301">
    <property type="entry name" value="HEATSHOCK70"/>
</dbReference>
<evidence type="ECO:0000313" key="5">
    <source>
        <dbReference type="Proteomes" id="UP001165120"/>
    </source>
</evidence>
<evidence type="ECO:0000313" key="4">
    <source>
        <dbReference type="EMBL" id="GME69993.1"/>
    </source>
</evidence>
<dbReference type="Gene3D" id="3.30.30.30">
    <property type="match status" value="1"/>
</dbReference>
<reference evidence="4" key="1">
    <citation type="submission" date="2023-04" db="EMBL/GenBank/DDBJ databases">
        <title>Candida boidinii NBRC 10035.</title>
        <authorList>
            <person name="Ichikawa N."/>
            <person name="Sato H."/>
            <person name="Tonouchi N."/>
        </authorList>
    </citation>
    <scope>NUCLEOTIDE SEQUENCE</scope>
    <source>
        <strain evidence="4">NBRC 10035</strain>
    </source>
</reference>
<accession>A0A9W6T0D1</accession>
<dbReference type="Pfam" id="PF00012">
    <property type="entry name" value="HSP70"/>
    <property type="match status" value="1"/>
</dbReference>
<evidence type="ECO:0000256" key="1">
    <source>
        <dbReference type="ARBA" id="ARBA00022741"/>
    </source>
</evidence>
<dbReference type="SUPFAM" id="SSF53067">
    <property type="entry name" value="Actin-like ATPase domain"/>
    <property type="match status" value="1"/>
</dbReference>
<dbReference type="InterPro" id="IPR000595">
    <property type="entry name" value="cNMP-bd_dom"/>
</dbReference>